<comment type="caution">
    <text evidence="1">The sequence shown here is derived from an EMBL/GenBank/DDBJ whole genome shotgun (WGS) entry which is preliminary data.</text>
</comment>
<proteinExistence type="predicted"/>
<name>A0ACB8RW64_9AGAM</name>
<keyword evidence="2" id="KW-1185">Reference proteome</keyword>
<dbReference type="EMBL" id="MU275890">
    <property type="protein sequence ID" value="KAI0048205.1"/>
    <property type="molecule type" value="Genomic_DNA"/>
</dbReference>
<sequence length="539" mass="60782">MAEADTARLCTQIIHSHFGPLTSTIVSTLLSRGRLSLPQLIRYTSIKPRTVRASILVLVQHNILWHATSDDDGEVFEVNIDECLTRLRFGRFVWQAGHQFGAAAEEIVQLVLDHGKIRSPDIVSSLLTRNAKDTTVYAQVLYKLVSESYLKPSTILSHVSPRDKRIRYESEEKAKISGFPTAKELREARETAASRLKREEEEAERVGLKRKAKDHGGRPAKASEPEEVVDDTVYFRVNYDKFNTHIRNKLIESSARERFNDGAALVIRAALKATESKQKTIEDIRSDSTTAANIAMEITDDDSLISGLVTSSSRKPKTITVVKQYLGMLAFSDNPTPAGRAASFLSFGGSKVYVEFGIIGTRLRRRVLEAVTRERHGDDGVRVLRLLLDTGKVDEKQISKIAMIAPKDTRPLLAAMSAESLISIQEVPKSADRNPTRTFYLWYVDLAKASSVLLVNLYKTLYNTEMRKRAEKDESEIKAVLEKRERTDVSQDESLLTRNERELLREWETRIEKLTILQGRVEEAVFILRDLGRLGIGED</sequence>
<accession>A0ACB8RW64</accession>
<protein>
    <submittedName>
        <fullName evidence="1">Uncharacterized protein</fullName>
    </submittedName>
</protein>
<evidence type="ECO:0000313" key="1">
    <source>
        <dbReference type="EMBL" id="KAI0048205.1"/>
    </source>
</evidence>
<dbReference type="Proteomes" id="UP000814033">
    <property type="component" value="Unassembled WGS sequence"/>
</dbReference>
<evidence type="ECO:0000313" key="2">
    <source>
        <dbReference type="Proteomes" id="UP000814033"/>
    </source>
</evidence>
<organism evidence="1 2">
    <name type="scientific">Auriscalpium vulgare</name>
    <dbReference type="NCBI Taxonomy" id="40419"/>
    <lineage>
        <taxon>Eukaryota</taxon>
        <taxon>Fungi</taxon>
        <taxon>Dikarya</taxon>
        <taxon>Basidiomycota</taxon>
        <taxon>Agaricomycotina</taxon>
        <taxon>Agaricomycetes</taxon>
        <taxon>Russulales</taxon>
        <taxon>Auriscalpiaceae</taxon>
        <taxon>Auriscalpium</taxon>
    </lineage>
</organism>
<reference evidence="1" key="1">
    <citation type="submission" date="2021-02" db="EMBL/GenBank/DDBJ databases">
        <authorList>
            <consortium name="DOE Joint Genome Institute"/>
            <person name="Ahrendt S."/>
            <person name="Looney B.P."/>
            <person name="Miyauchi S."/>
            <person name="Morin E."/>
            <person name="Drula E."/>
            <person name="Courty P.E."/>
            <person name="Chicoki N."/>
            <person name="Fauchery L."/>
            <person name="Kohler A."/>
            <person name="Kuo A."/>
            <person name="Labutti K."/>
            <person name="Pangilinan J."/>
            <person name="Lipzen A."/>
            <person name="Riley R."/>
            <person name="Andreopoulos W."/>
            <person name="He G."/>
            <person name="Johnson J."/>
            <person name="Barry K.W."/>
            <person name="Grigoriev I.V."/>
            <person name="Nagy L."/>
            <person name="Hibbett D."/>
            <person name="Henrissat B."/>
            <person name="Matheny P.B."/>
            <person name="Labbe J."/>
            <person name="Martin F."/>
        </authorList>
    </citation>
    <scope>NUCLEOTIDE SEQUENCE</scope>
    <source>
        <strain evidence="1">FP105234-sp</strain>
    </source>
</reference>
<reference evidence="1" key="2">
    <citation type="journal article" date="2022" name="New Phytol.">
        <title>Evolutionary transition to the ectomycorrhizal habit in the genomes of a hyperdiverse lineage of mushroom-forming fungi.</title>
        <authorList>
            <person name="Looney B."/>
            <person name="Miyauchi S."/>
            <person name="Morin E."/>
            <person name="Drula E."/>
            <person name="Courty P.E."/>
            <person name="Kohler A."/>
            <person name="Kuo A."/>
            <person name="LaButti K."/>
            <person name="Pangilinan J."/>
            <person name="Lipzen A."/>
            <person name="Riley R."/>
            <person name="Andreopoulos W."/>
            <person name="He G."/>
            <person name="Johnson J."/>
            <person name="Nolan M."/>
            <person name="Tritt A."/>
            <person name="Barry K.W."/>
            <person name="Grigoriev I.V."/>
            <person name="Nagy L.G."/>
            <person name="Hibbett D."/>
            <person name="Henrissat B."/>
            <person name="Matheny P.B."/>
            <person name="Labbe J."/>
            <person name="Martin F.M."/>
        </authorList>
    </citation>
    <scope>NUCLEOTIDE SEQUENCE</scope>
    <source>
        <strain evidence="1">FP105234-sp</strain>
    </source>
</reference>
<gene>
    <name evidence="1" type="ORF">FA95DRAFT_1582316</name>
</gene>